<protein>
    <submittedName>
        <fullName evidence="1">Uncharacterized protein</fullName>
    </submittedName>
</protein>
<dbReference type="RefSeq" id="WP_066826678.1">
    <property type="nucleotide sequence ID" value="NZ_LTBA01000037.1"/>
</dbReference>
<evidence type="ECO:0000313" key="2">
    <source>
        <dbReference type="Proteomes" id="UP000075531"/>
    </source>
</evidence>
<keyword evidence="2" id="KW-1185">Reference proteome</keyword>
<proteinExistence type="predicted"/>
<dbReference type="Pfam" id="PF19634">
    <property type="entry name" value="DUF6137"/>
    <property type="match status" value="1"/>
</dbReference>
<accession>A0A151AXQ3</accession>
<reference evidence="1 2" key="1">
    <citation type="submission" date="2016-02" db="EMBL/GenBank/DDBJ databases">
        <title>Genome sequence of Clostridium tepidiprofundi DSM 19306.</title>
        <authorList>
            <person name="Poehlein A."/>
            <person name="Daniel R."/>
        </authorList>
    </citation>
    <scope>NUCLEOTIDE SEQUENCE [LARGE SCALE GENOMIC DNA]</scope>
    <source>
        <strain evidence="1 2">DSM 19306</strain>
    </source>
</reference>
<evidence type="ECO:0000313" key="1">
    <source>
        <dbReference type="EMBL" id="KYH32439.1"/>
    </source>
</evidence>
<dbReference type="PATRIC" id="fig|1121338.3.peg.2307"/>
<dbReference type="OrthoDB" id="4310403at2"/>
<name>A0A151AXQ3_9CLOT</name>
<dbReference type="InterPro" id="IPR046135">
    <property type="entry name" value="DUF6137"/>
</dbReference>
<gene>
    <name evidence="1" type="ORF">CLTEP_22350</name>
</gene>
<dbReference type="AlphaFoldDB" id="A0A151AXQ3"/>
<sequence>MNYSKNYFKNMIYKVCGDETNKFFKDPERVVKLLDDREVVNIIQRLEAIFDCNLEWHNDKIDLKELENRLCEIYNYK</sequence>
<dbReference type="Proteomes" id="UP000075531">
    <property type="component" value="Unassembled WGS sequence"/>
</dbReference>
<organism evidence="1 2">
    <name type="scientific">Clostridium tepidiprofundi DSM 19306</name>
    <dbReference type="NCBI Taxonomy" id="1121338"/>
    <lineage>
        <taxon>Bacteria</taxon>
        <taxon>Bacillati</taxon>
        <taxon>Bacillota</taxon>
        <taxon>Clostridia</taxon>
        <taxon>Eubacteriales</taxon>
        <taxon>Clostridiaceae</taxon>
        <taxon>Clostridium</taxon>
    </lineage>
</organism>
<dbReference type="EMBL" id="LTBA01000037">
    <property type="protein sequence ID" value="KYH32439.1"/>
    <property type="molecule type" value="Genomic_DNA"/>
</dbReference>
<comment type="caution">
    <text evidence="1">The sequence shown here is derived from an EMBL/GenBank/DDBJ whole genome shotgun (WGS) entry which is preliminary data.</text>
</comment>